<dbReference type="PANTHER" id="PTHR43481">
    <property type="entry name" value="FRUCTOSE-1-PHOSPHATE PHOSPHATASE"/>
    <property type="match status" value="1"/>
</dbReference>
<comment type="caution">
    <text evidence="1">The sequence shown here is derived from an EMBL/GenBank/DDBJ whole genome shotgun (WGS) entry which is preliminary data.</text>
</comment>
<dbReference type="InterPro" id="IPR041492">
    <property type="entry name" value="HAD_2"/>
</dbReference>
<dbReference type="SFLD" id="SFLDG01135">
    <property type="entry name" value="C1.5.6:_HAD__Beta-PGM__Phospha"/>
    <property type="match status" value="1"/>
</dbReference>
<dbReference type="InterPro" id="IPR023214">
    <property type="entry name" value="HAD_sf"/>
</dbReference>
<dbReference type="PRINTS" id="PR00413">
    <property type="entry name" value="HADHALOGNASE"/>
</dbReference>
<accession>A0ABS7L764</accession>
<dbReference type="InterPro" id="IPR023198">
    <property type="entry name" value="PGP-like_dom2"/>
</dbReference>
<evidence type="ECO:0000313" key="1">
    <source>
        <dbReference type="EMBL" id="MBY0758817.1"/>
    </source>
</evidence>
<reference evidence="1 2" key="1">
    <citation type="journal article" date="2020" name="New Microbes New Infect">
        <title>Sellimonas caecigallum sp. nov., description and genome sequence of a new member of the Sellimonas genus isolated from the cecum of feral chicken.</title>
        <authorList>
            <person name="Wongkuna S."/>
            <person name="Ghimire S."/>
            <person name="Antony L."/>
            <person name="Chankhamhaengdecha S."/>
            <person name="Janvilisri T."/>
            <person name="Scaria J."/>
        </authorList>
    </citation>
    <scope>NUCLEOTIDE SEQUENCE [LARGE SCALE GENOMIC DNA]</scope>
    <source>
        <strain evidence="1 2">SW451</strain>
    </source>
</reference>
<dbReference type="InterPro" id="IPR051806">
    <property type="entry name" value="HAD-like_SPP"/>
</dbReference>
<dbReference type="Proteomes" id="UP000779049">
    <property type="component" value="Unassembled WGS sequence"/>
</dbReference>
<dbReference type="SUPFAM" id="SSF56784">
    <property type="entry name" value="HAD-like"/>
    <property type="match status" value="1"/>
</dbReference>
<dbReference type="SFLD" id="SFLDS00003">
    <property type="entry name" value="Haloacid_Dehalogenase"/>
    <property type="match status" value="1"/>
</dbReference>
<dbReference type="PANTHER" id="PTHR43481:SF4">
    <property type="entry name" value="GLYCEROL-1-PHOSPHATE PHOSPHOHYDROLASE 1-RELATED"/>
    <property type="match status" value="1"/>
</dbReference>
<dbReference type="EMBL" id="VIRV01000008">
    <property type="protein sequence ID" value="MBY0758817.1"/>
    <property type="molecule type" value="Genomic_DNA"/>
</dbReference>
<proteinExistence type="predicted"/>
<gene>
    <name evidence="1" type="ORF">FLB61_06920</name>
</gene>
<dbReference type="SFLD" id="SFLDG01129">
    <property type="entry name" value="C1.5:_HAD__Beta-PGM__Phosphata"/>
    <property type="match status" value="1"/>
</dbReference>
<dbReference type="Gene3D" id="1.10.150.240">
    <property type="entry name" value="Putative phosphatase, domain 2"/>
    <property type="match status" value="1"/>
</dbReference>
<dbReference type="NCBIfam" id="TIGR01509">
    <property type="entry name" value="HAD-SF-IA-v3"/>
    <property type="match status" value="1"/>
</dbReference>
<dbReference type="InterPro" id="IPR036412">
    <property type="entry name" value="HAD-like_sf"/>
</dbReference>
<protein>
    <submittedName>
        <fullName evidence="1">HAD family phosphatase</fullName>
    </submittedName>
</protein>
<dbReference type="InterPro" id="IPR006439">
    <property type="entry name" value="HAD-SF_hydro_IA"/>
</dbReference>
<name>A0ABS7L764_9FIRM</name>
<evidence type="ECO:0000313" key="2">
    <source>
        <dbReference type="Proteomes" id="UP000779049"/>
    </source>
</evidence>
<keyword evidence="2" id="KW-1185">Reference proteome</keyword>
<dbReference type="RefSeq" id="WP_221919755.1">
    <property type="nucleotide sequence ID" value="NZ_CP173660.1"/>
</dbReference>
<sequence length="222" mass="25267">MRQKIKALVFDMDGLLFDSERVVQKSWEKAGEKLGYLGIGQHIYNTLGFNVVRRTEYFRQVFGETFPMEEFNEMTRKIFQEIKEKEGVPLKPGVKEILDFGKGRGWRMAVATSSRREYSLELLKTGGILHYFDTVLCGDMVTKAKPDPEIYEKACSLLHVLPEEAVALEDSPNGIRAAFAAGMCPVMVPDLVEPNEEIKKLYQIKVKTLLEAKEELKKLADT</sequence>
<dbReference type="Pfam" id="PF13419">
    <property type="entry name" value="HAD_2"/>
    <property type="match status" value="1"/>
</dbReference>
<dbReference type="Gene3D" id="3.40.50.1000">
    <property type="entry name" value="HAD superfamily/HAD-like"/>
    <property type="match status" value="1"/>
</dbReference>
<organism evidence="1 2">
    <name type="scientific">Sellimonas caecigallum</name>
    <dbReference type="NCBI Taxonomy" id="2592333"/>
    <lineage>
        <taxon>Bacteria</taxon>
        <taxon>Bacillati</taxon>
        <taxon>Bacillota</taxon>
        <taxon>Clostridia</taxon>
        <taxon>Lachnospirales</taxon>
        <taxon>Lachnospiraceae</taxon>
        <taxon>Sellimonas</taxon>
    </lineage>
</organism>